<keyword evidence="6" id="KW-1185">Reference proteome</keyword>
<protein>
    <submittedName>
        <fullName evidence="5">Calcineurin-like phosphoesterase</fullName>
    </submittedName>
</protein>
<dbReference type="Proteomes" id="UP000316095">
    <property type="component" value="Unassembled WGS sequence"/>
</dbReference>
<comment type="caution">
    <text evidence="5">The sequence shown here is derived from an EMBL/GenBank/DDBJ whole genome shotgun (WGS) entry which is preliminary data.</text>
</comment>
<dbReference type="SUPFAM" id="SSF56300">
    <property type="entry name" value="Metallo-dependent phosphatases"/>
    <property type="match status" value="1"/>
</dbReference>
<name>A0A5C5XH65_9PLAN</name>
<dbReference type="AlphaFoldDB" id="A0A5C5XH65"/>
<evidence type="ECO:0000313" key="6">
    <source>
        <dbReference type="Proteomes" id="UP000316095"/>
    </source>
</evidence>
<dbReference type="Gene3D" id="2.60.120.200">
    <property type="match status" value="1"/>
</dbReference>
<dbReference type="Gene3D" id="2.60.40.380">
    <property type="entry name" value="Purple acid phosphatase-like, N-terminal"/>
    <property type="match status" value="1"/>
</dbReference>
<evidence type="ECO:0000256" key="1">
    <source>
        <dbReference type="ARBA" id="ARBA00022729"/>
    </source>
</evidence>
<dbReference type="Gene3D" id="3.60.21.10">
    <property type="match status" value="1"/>
</dbReference>
<dbReference type="SMART" id="SM00560">
    <property type="entry name" value="LamGL"/>
    <property type="match status" value="1"/>
</dbReference>
<organism evidence="5 6">
    <name type="scientific">Rubinisphaera italica</name>
    <dbReference type="NCBI Taxonomy" id="2527969"/>
    <lineage>
        <taxon>Bacteria</taxon>
        <taxon>Pseudomonadati</taxon>
        <taxon>Planctomycetota</taxon>
        <taxon>Planctomycetia</taxon>
        <taxon>Planctomycetales</taxon>
        <taxon>Planctomycetaceae</taxon>
        <taxon>Rubinisphaera</taxon>
    </lineage>
</organism>
<gene>
    <name evidence="5" type="ORF">Pan54_22110</name>
</gene>
<feature type="signal peptide" evidence="3">
    <location>
        <begin position="1"/>
        <end position="21"/>
    </location>
</feature>
<feature type="domain" description="LamG-like jellyroll fold" evidence="4">
    <location>
        <begin position="98"/>
        <end position="237"/>
    </location>
</feature>
<dbReference type="InterPro" id="IPR004843">
    <property type="entry name" value="Calcineurin-like_PHP"/>
</dbReference>
<dbReference type="RefSeq" id="WP_146503461.1">
    <property type="nucleotide sequence ID" value="NZ_SJPG01000001.1"/>
</dbReference>
<keyword evidence="1 3" id="KW-0732">Signal</keyword>
<keyword evidence="2" id="KW-1015">Disulfide bond</keyword>
<accession>A0A5C5XH65</accession>
<dbReference type="SUPFAM" id="SSF49899">
    <property type="entry name" value="Concanavalin A-like lectins/glucanases"/>
    <property type="match status" value="1"/>
</dbReference>
<sequence precursor="true">MRNIIIVLILNLLVCHLNLHAHDGPDPLARWRFNDRTVTTNDKSQAEVKAILGPNGTISGTYRIVGELAESRLSLSGVDSGITLTENYETAKAFLPRQDLTVSAWISITRSQPWGGIVGLVKDNGNDESGWILGYDEQHFTFALRGSTGPQRLTYLASRTKYELGKIYHVTGVYDGSIMQIFVNGKLESSSADQSGEIVYPEDSPLMIGAYRDDNEFNSHAGQLGEIAIYEAVAKAAWVEHEFSHYETLASLPPAPNDQPVEFVIEPYLQFGAKTGMTVMWKTSQPTIGVVHYGETDECPRKIRDKEPTVIHELRIEGLDSQTQYFYRTNSSKPGEADVLSSEISTFQTAVEADTPFAFAVISDTQGNPKVSGKLAEFAWGQRPSFLLHPGDLVDTGTRDDHWTQHFFPSMNKLIRYVPFYPVLGNHEQNARNYFDYVSLPDPEYYYDFEFGNTHFFMIDSNRNVDPGSEQYLWLEANLAKSKATWKIVCHHHPPYSSDENDYGNLWKTNKGTRGDLRIRQLVGLYEKYDVDIVWNGHIHSYERTWPIKEGNSVEKDAPIYMITGGGGGGLETPGPIRPFFQNTVRHGHHYTMVRINHGMLELQVYDLENRLFDQLIIEK</sequence>
<dbReference type="InterPro" id="IPR008963">
    <property type="entry name" value="Purple_acid_Pase-like_N"/>
</dbReference>
<dbReference type="InterPro" id="IPR013320">
    <property type="entry name" value="ConA-like_dom_sf"/>
</dbReference>
<dbReference type="InterPro" id="IPR006558">
    <property type="entry name" value="LamG-like"/>
</dbReference>
<evidence type="ECO:0000256" key="2">
    <source>
        <dbReference type="ARBA" id="ARBA00023157"/>
    </source>
</evidence>
<feature type="chain" id="PRO_5023084640" evidence="3">
    <location>
        <begin position="22"/>
        <end position="620"/>
    </location>
</feature>
<dbReference type="Pfam" id="PF00149">
    <property type="entry name" value="Metallophos"/>
    <property type="match status" value="1"/>
</dbReference>
<evidence type="ECO:0000313" key="5">
    <source>
        <dbReference type="EMBL" id="TWT61475.1"/>
    </source>
</evidence>
<evidence type="ECO:0000259" key="4">
    <source>
        <dbReference type="SMART" id="SM00560"/>
    </source>
</evidence>
<dbReference type="Pfam" id="PF13385">
    <property type="entry name" value="Laminin_G_3"/>
    <property type="match status" value="1"/>
</dbReference>
<dbReference type="GO" id="GO:0046872">
    <property type="term" value="F:metal ion binding"/>
    <property type="evidence" value="ECO:0007669"/>
    <property type="project" value="InterPro"/>
</dbReference>
<proteinExistence type="predicted"/>
<dbReference type="PANTHER" id="PTHR22953:SF153">
    <property type="entry name" value="PURPLE ACID PHOSPHATASE"/>
    <property type="match status" value="1"/>
</dbReference>
<dbReference type="PANTHER" id="PTHR22953">
    <property type="entry name" value="ACID PHOSPHATASE RELATED"/>
    <property type="match status" value="1"/>
</dbReference>
<dbReference type="SUPFAM" id="SSF49363">
    <property type="entry name" value="Purple acid phosphatase, N-terminal domain"/>
    <property type="match status" value="1"/>
</dbReference>
<dbReference type="GO" id="GO:0003993">
    <property type="term" value="F:acid phosphatase activity"/>
    <property type="evidence" value="ECO:0007669"/>
    <property type="project" value="InterPro"/>
</dbReference>
<dbReference type="InterPro" id="IPR039331">
    <property type="entry name" value="PAPs-like"/>
</dbReference>
<reference evidence="5 6" key="1">
    <citation type="submission" date="2019-02" db="EMBL/GenBank/DDBJ databases">
        <title>Deep-cultivation of Planctomycetes and their phenomic and genomic characterization uncovers novel biology.</title>
        <authorList>
            <person name="Wiegand S."/>
            <person name="Jogler M."/>
            <person name="Boedeker C."/>
            <person name="Pinto D."/>
            <person name="Vollmers J."/>
            <person name="Rivas-Marin E."/>
            <person name="Kohn T."/>
            <person name="Peeters S.H."/>
            <person name="Heuer A."/>
            <person name="Rast P."/>
            <person name="Oberbeckmann S."/>
            <person name="Bunk B."/>
            <person name="Jeske O."/>
            <person name="Meyerdierks A."/>
            <person name="Storesund J.E."/>
            <person name="Kallscheuer N."/>
            <person name="Luecker S."/>
            <person name="Lage O.M."/>
            <person name="Pohl T."/>
            <person name="Merkel B.J."/>
            <person name="Hornburger P."/>
            <person name="Mueller R.-W."/>
            <person name="Bruemmer F."/>
            <person name="Labrenz M."/>
            <person name="Spormann A.M."/>
            <person name="Op Den Camp H."/>
            <person name="Overmann J."/>
            <person name="Amann R."/>
            <person name="Jetten M.S.M."/>
            <person name="Mascher T."/>
            <person name="Medema M.H."/>
            <person name="Devos D.P."/>
            <person name="Kaster A.-K."/>
            <person name="Ovreas L."/>
            <person name="Rohde M."/>
            <person name="Galperin M.Y."/>
            <person name="Jogler C."/>
        </authorList>
    </citation>
    <scope>NUCLEOTIDE SEQUENCE [LARGE SCALE GENOMIC DNA]</scope>
    <source>
        <strain evidence="5 6">Pan54</strain>
    </source>
</reference>
<evidence type="ECO:0000256" key="3">
    <source>
        <dbReference type="SAM" id="SignalP"/>
    </source>
</evidence>
<dbReference type="InterPro" id="IPR029052">
    <property type="entry name" value="Metallo-depent_PP-like"/>
</dbReference>
<dbReference type="EMBL" id="SJPG01000001">
    <property type="protein sequence ID" value="TWT61475.1"/>
    <property type="molecule type" value="Genomic_DNA"/>
</dbReference>
<dbReference type="OrthoDB" id="9804511at2"/>